<accession>A0A9P5BV80</accession>
<name>A0A9P5BV80_9PLEO</name>
<protein>
    <submittedName>
        <fullName evidence="2">Uncharacterized protein</fullName>
    </submittedName>
</protein>
<feature type="compositionally biased region" description="Basic and acidic residues" evidence="1">
    <location>
        <begin position="402"/>
        <end position="411"/>
    </location>
</feature>
<comment type="caution">
    <text evidence="2">The sequence shown here is derived from an EMBL/GenBank/DDBJ whole genome shotgun (WGS) entry which is preliminary data.</text>
</comment>
<dbReference type="EMBL" id="SWKV01000218">
    <property type="protein sequence ID" value="KAF3030321.1"/>
    <property type="molecule type" value="Genomic_DNA"/>
</dbReference>
<feature type="region of interest" description="Disordered" evidence="1">
    <location>
        <begin position="1"/>
        <end position="22"/>
    </location>
</feature>
<evidence type="ECO:0000313" key="3">
    <source>
        <dbReference type="Proteomes" id="UP000758155"/>
    </source>
</evidence>
<reference evidence="2" key="1">
    <citation type="submission" date="2019-04" db="EMBL/GenBank/DDBJ databases">
        <title>Sequencing of skin fungus with MAO and IRED activity.</title>
        <authorList>
            <person name="Marsaioli A.J."/>
            <person name="Bonatto J.M.C."/>
            <person name="Reis Junior O."/>
        </authorList>
    </citation>
    <scope>NUCLEOTIDE SEQUENCE</scope>
    <source>
        <strain evidence="2">28M1</strain>
    </source>
</reference>
<evidence type="ECO:0000256" key="1">
    <source>
        <dbReference type="SAM" id="MobiDB-lite"/>
    </source>
</evidence>
<organism evidence="2 3">
    <name type="scientific">Didymella heteroderae</name>
    <dbReference type="NCBI Taxonomy" id="1769908"/>
    <lineage>
        <taxon>Eukaryota</taxon>
        <taxon>Fungi</taxon>
        <taxon>Dikarya</taxon>
        <taxon>Ascomycota</taxon>
        <taxon>Pezizomycotina</taxon>
        <taxon>Dothideomycetes</taxon>
        <taxon>Pleosporomycetidae</taxon>
        <taxon>Pleosporales</taxon>
        <taxon>Pleosporineae</taxon>
        <taxon>Didymellaceae</taxon>
        <taxon>Didymella</taxon>
    </lineage>
</organism>
<evidence type="ECO:0000313" key="2">
    <source>
        <dbReference type="EMBL" id="KAF3030321.1"/>
    </source>
</evidence>
<keyword evidence="3" id="KW-1185">Reference proteome</keyword>
<gene>
    <name evidence="2" type="ORF">E8E12_000289</name>
</gene>
<proteinExistence type="predicted"/>
<feature type="region of interest" description="Disordered" evidence="1">
    <location>
        <begin position="470"/>
        <end position="496"/>
    </location>
</feature>
<feature type="compositionally biased region" description="Polar residues" evidence="1">
    <location>
        <begin position="412"/>
        <end position="425"/>
    </location>
</feature>
<feature type="region of interest" description="Disordered" evidence="1">
    <location>
        <begin position="337"/>
        <end position="425"/>
    </location>
</feature>
<sequence>MVTTRSRSQMMPVGGERDPVTSKKAHVASGNTAENALMMLNSVDDNVLPYLQLWKFILAEEVSDYIKNLLIFLLSVYKAQTTNKKKNTVLKRKMLIETYDDRDVWRSFLMLDNIEIPEEALKYLGHFFLASTEDKDKETLRLEVENFVGELRDAYYRRRNLRSGKHLVPATRQIIEDSWLLDDFESVPGANNTEQIRQKGVSDFQQLIISRLAENKDVRHLDAKELEEINDAFPGIVNGLRDVQNDYVTANSALLLQRVWKLAYDVCTKEKVSSASKLDSPYLEERKNLLIKAALKDGFNTRLYRDRIRLSLDESHLFQFSTACSTVEDAKNKLNAFTSKKGDENGSSESEQRTAPRGATPSSPKSNHHRGPSSPLTGKRKWSADHSTPKKKVAFEGVATEDTARTGKDDSCSTSGQTMTPSGSVSGLLGEILLSLAYIVGNSSDPASFPDTETLGDHTAKMMVVSSKLDSLAQSRRGNPRPEKQTNTGGETPPEPLTKMAECALIDCTIFFVIGIKLTDDEHVQLTEIKRLLSDIGTP</sequence>
<dbReference type="AlphaFoldDB" id="A0A9P5BV80"/>
<dbReference type="Proteomes" id="UP000758155">
    <property type="component" value="Unassembled WGS sequence"/>
</dbReference>
<feature type="compositionally biased region" description="Basic and acidic residues" evidence="1">
    <location>
        <begin position="340"/>
        <end position="354"/>
    </location>
</feature>